<evidence type="ECO:0000256" key="1">
    <source>
        <dbReference type="ARBA" id="ARBA00009067"/>
    </source>
</evidence>
<feature type="transmembrane region" description="Helical" evidence="2">
    <location>
        <begin position="168"/>
        <end position="189"/>
    </location>
</feature>
<dbReference type="GO" id="GO:0006508">
    <property type="term" value="P:proteolysis"/>
    <property type="evidence" value="ECO:0007669"/>
    <property type="project" value="UniProtKB-KW"/>
</dbReference>
<accession>A0ABM9N691</accession>
<feature type="transmembrane region" description="Helical" evidence="2">
    <location>
        <begin position="138"/>
        <end position="156"/>
    </location>
</feature>
<dbReference type="Proteomes" id="UP001314241">
    <property type="component" value="Unassembled WGS sequence"/>
</dbReference>
<evidence type="ECO:0000313" key="4">
    <source>
        <dbReference type="EMBL" id="CAK8054743.1"/>
    </source>
</evidence>
<dbReference type="PANTHER" id="PTHR36435">
    <property type="entry name" value="SLR1288 PROTEIN"/>
    <property type="match status" value="1"/>
</dbReference>
<organism evidence="4 5">
    <name type="scientific">Eupransor demetentiae</name>
    <dbReference type="NCBI Taxonomy" id="3109584"/>
    <lineage>
        <taxon>Bacteria</taxon>
        <taxon>Bacillati</taxon>
        <taxon>Bacillota</taxon>
        <taxon>Bacilli</taxon>
        <taxon>Lactobacillales</taxon>
        <taxon>Lactobacillaceae</taxon>
        <taxon>Eupransor</taxon>
    </lineage>
</organism>
<dbReference type="GO" id="GO:0008233">
    <property type="term" value="F:peptidase activity"/>
    <property type="evidence" value="ECO:0007669"/>
    <property type="project" value="UniProtKB-KW"/>
</dbReference>
<feature type="transmembrane region" description="Helical" evidence="2">
    <location>
        <begin position="201"/>
        <end position="218"/>
    </location>
</feature>
<dbReference type="PANTHER" id="PTHR36435:SF1">
    <property type="entry name" value="CAAX AMINO TERMINAL PROTEASE FAMILY PROTEIN"/>
    <property type="match status" value="1"/>
</dbReference>
<comment type="similarity">
    <text evidence="1">Belongs to the UPF0177 family.</text>
</comment>
<keyword evidence="4" id="KW-0645">Protease</keyword>
<dbReference type="Pfam" id="PF02517">
    <property type="entry name" value="Rce1-like"/>
    <property type="match status" value="1"/>
</dbReference>
<dbReference type="InterPro" id="IPR003675">
    <property type="entry name" value="Rce1/LyrA-like_dom"/>
</dbReference>
<comment type="caution">
    <text evidence="4">The sequence shown here is derived from an EMBL/GenBank/DDBJ whole genome shotgun (WGS) entry which is preliminary data.</text>
</comment>
<feature type="transmembrane region" description="Helical" evidence="2">
    <location>
        <begin position="52"/>
        <end position="71"/>
    </location>
</feature>
<sequence length="248" mass="28313">MDKSDNLLHRPGLLLQRIIIFLVFFIIGPFAASLIDEPFYNPEIGMSDLVVSVAYGIIIYVGFIAFILYFIRQVNPDLQFKFINFRNWRKAIWIVVVYLASSILGTLWDLLRQLCWPQFYHETSANQSILNEMTKSNGWISFVAMFVGACFLAPVIEELIFRGLFMTYFDCFKAFWIGPILSGIAFGIYHMDLTHMTVQDWLDVPTYAIMGLGFAYVYKSSGRISNSIAAHSFNNIVAMILGAISSFK</sequence>
<evidence type="ECO:0000256" key="2">
    <source>
        <dbReference type="SAM" id="Phobius"/>
    </source>
</evidence>
<keyword evidence="2" id="KW-0472">Membrane</keyword>
<dbReference type="EMBL" id="CAWVOH010000003">
    <property type="protein sequence ID" value="CAK8054743.1"/>
    <property type="molecule type" value="Genomic_DNA"/>
</dbReference>
<proteinExistence type="inferred from homology"/>
<feature type="transmembrane region" description="Helical" evidence="2">
    <location>
        <begin position="91"/>
        <end position="111"/>
    </location>
</feature>
<evidence type="ECO:0000313" key="5">
    <source>
        <dbReference type="Proteomes" id="UP001314241"/>
    </source>
</evidence>
<gene>
    <name evidence="4" type="ORF">R54876_GBNLAHCA_01318</name>
</gene>
<keyword evidence="2" id="KW-0812">Transmembrane</keyword>
<feature type="domain" description="CAAX prenyl protease 2/Lysostaphin resistance protein A-like" evidence="3">
    <location>
        <begin position="141"/>
        <end position="237"/>
    </location>
</feature>
<keyword evidence="2" id="KW-1133">Transmembrane helix</keyword>
<feature type="transmembrane region" description="Helical" evidence="2">
    <location>
        <begin position="12"/>
        <end position="32"/>
    </location>
</feature>
<evidence type="ECO:0000259" key="3">
    <source>
        <dbReference type="Pfam" id="PF02517"/>
    </source>
</evidence>
<keyword evidence="5" id="KW-1185">Reference proteome</keyword>
<protein>
    <submittedName>
        <fullName evidence="4">CAAX protease family (YdiL)</fullName>
    </submittedName>
</protein>
<keyword evidence="4" id="KW-0378">Hydrolase</keyword>
<reference evidence="4 5" key="1">
    <citation type="submission" date="2024-01" db="EMBL/GenBank/DDBJ databases">
        <authorList>
            <person name="Botero Cardona J."/>
        </authorList>
    </citation>
    <scope>NUCLEOTIDE SEQUENCE [LARGE SCALE GENOMIC DNA]</scope>
    <source>
        <strain evidence="4 5">LMG 33000</strain>
    </source>
</reference>
<dbReference type="InterPro" id="IPR052710">
    <property type="entry name" value="CAAX_protease"/>
</dbReference>
<name>A0ABM9N691_9LACO</name>